<comment type="similarity">
    <text evidence="2">Belongs to the COG3 family.</text>
</comment>
<evidence type="ECO:0000256" key="9">
    <source>
        <dbReference type="SAM" id="Coils"/>
    </source>
</evidence>
<evidence type="ECO:0000256" key="1">
    <source>
        <dbReference type="ARBA" id="ARBA00004395"/>
    </source>
</evidence>
<dbReference type="GO" id="GO:0007030">
    <property type="term" value="P:Golgi organization"/>
    <property type="evidence" value="ECO:0007669"/>
    <property type="project" value="TreeGrafter"/>
</dbReference>
<evidence type="ECO:0000256" key="7">
    <source>
        <dbReference type="ARBA" id="ARBA00023136"/>
    </source>
</evidence>
<feature type="compositionally biased region" description="Polar residues" evidence="10">
    <location>
        <begin position="17"/>
        <end position="27"/>
    </location>
</feature>
<feature type="compositionally biased region" description="Basic and acidic residues" evidence="10">
    <location>
        <begin position="59"/>
        <end position="76"/>
    </location>
</feature>
<gene>
    <name evidence="13" type="ORF">CC85DRAFT_282562</name>
</gene>
<feature type="domain" description="Conserved oligomeric Golgi complex subunit 3 N-terminal" evidence="11">
    <location>
        <begin position="153"/>
        <end position="294"/>
    </location>
</feature>
<keyword evidence="4" id="KW-0813">Transport</keyword>
<evidence type="ECO:0000256" key="8">
    <source>
        <dbReference type="ARBA" id="ARBA00031339"/>
    </source>
</evidence>
<feature type="compositionally biased region" description="Polar residues" evidence="10">
    <location>
        <begin position="505"/>
        <end position="521"/>
    </location>
</feature>
<dbReference type="GO" id="GO:0006891">
    <property type="term" value="P:intra-Golgi vesicle-mediated transport"/>
    <property type="evidence" value="ECO:0007669"/>
    <property type="project" value="TreeGrafter"/>
</dbReference>
<dbReference type="Proteomes" id="UP000053611">
    <property type="component" value="Unassembled WGS sequence"/>
</dbReference>
<evidence type="ECO:0000313" key="13">
    <source>
        <dbReference type="EMBL" id="KLT45481.1"/>
    </source>
</evidence>
<dbReference type="Pfam" id="PF04136">
    <property type="entry name" value="COG3_N"/>
    <property type="match status" value="1"/>
</dbReference>
<dbReference type="AlphaFoldDB" id="A0A0J0XWQ1"/>
<evidence type="ECO:0000256" key="3">
    <source>
        <dbReference type="ARBA" id="ARBA00020976"/>
    </source>
</evidence>
<keyword evidence="14" id="KW-1185">Reference proteome</keyword>
<dbReference type="InterPro" id="IPR048685">
    <property type="entry name" value="COG3_C"/>
</dbReference>
<evidence type="ECO:0000256" key="5">
    <source>
        <dbReference type="ARBA" id="ARBA00022927"/>
    </source>
</evidence>
<protein>
    <recommendedName>
        <fullName evidence="3">Conserved oligomeric Golgi complex subunit 3</fullName>
    </recommendedName>
    <alternativeName>
        <fullName evidence="8">Component of oligomeric Golgi complex 3</fullName>
    </alternativeName>
</protein>
<dbReference type="GO" id="GO:0005801">
    <property type="term" value="C:cis-Golgi network"/>
    <property type="evidence" value="ECO:0007669"/>
    <property type="project" value="InterPro"/>
</dbReference>
<evidence type="ECO:0000259" key="11">
    <source>
        <dbReference type="Pfam" id="PF04136"/>
    </source>
</evidence>
<dbReference type="PANTHER" id="PTHR13302:SF8">
    <property type="entry name" value="CONSERVED OLIGOMERIC GOLGI COMPLEX SUBUNIT 3"/>
    <property type="match status" value="1"/>
</dbReference>
<dbReference type="EMBL" id="KQ087181">
    <property type="protein sequence ID" value="KLT45481.1"/>
    <property type="molecule type" value="Genomic_DNA"/>
</dbReference>
<feature type="domain" description="Conserved oligomeric Golgi complex subunit 3 C-terminal" evidence="12">
    <location>
        <begin position="317"/>
        <end position="697"/>
    </location>
</feature>
<evidence type="ECO:0000256" key="6">
    <source>
        <dbReference type="ARBA" id="ARBA00023034"/>
    </source>
</evidence>
<evidence type="ECO:0000256" key="10">
    <source>
        <dbReference type="SAM" id="MobiDB-lite"/>
    </source>
</evidence>
<dbReference type="PANTHER" id="PTHR13302">
    <property type="entry name" value="CONSERVED OLIGOMERIC GOLGI COMPLEX COMPONENT 3"/>
    <property type="match status" value="1"/>
</dbReference>
<reference evidence="13 14" key="1">
    <citation type="submission" date="2015-03" db="EMBL/GenBank/DDBJ databases">
        <title>Genomics and transcriptomics of the oil-accumulating basidiomycete yeast T. oleaginosus allow insights into substrate utilization and the diverse evolutionary trajectories of mating systems in fungi.</title>
        <authorList>
            <consortium name="DOE Joint Genome Institute"/>
            <person name="Kourist R."/>
            <person name="Kracht O."/>
            <person name="Bracharz F."/>
            <person name="Lipzen A."/>
            <person name="Nolan M."/>
            <person name="Ohm R."/>
            <person name="Grigoriev I."/>
            <person name="Sun S."/>
            <person name="Heitman J."/>
            <person name="Bruck T."/>
            <person name="Nowrousian M."/>
        </authorList>
    </citation>
    <scope>NUCLEOTIDE SEQUENCE [LARGE SCALE GENOMIC DNA]</scope>
    <source>
        <strain evidence="13 14">IBC0246</strain>
    </source>
</reference>
<keyword evidence="5" id="KW-0653">Protein transport</keyword>
<dbReference type="Pfam" id="PF20671">
    <property type="entry name" value="COG3_C"/>
    <property type="match status" value="1"/>
</dbReference>
<evidence type="ECO:0000256" key="2">
    <source>
        <dbReference type="ARBA" id="ARBA00009936"/>
    </source>
</evidence>
<dbReference type="GO" id="GO:0017119">
    <property type="term" value="C:Golgi transport complex"/>
    <property type="evidence" value="ECO:0007669"/>
    <property type="project" value="TreeGrafter"/>
</dbReference>
<comment type="subcellular location">
    <subcellularLocation>
        <location evidence="1">Golgi apparatus membrane</location>
        <topology evidence="1">Peripheral membrane protein</topology>
    </subcellularLocation>
</comment>
<dbReference type="GO" id="GO:0006886">
    <property type="term" value="P:intracellular protein transport"/>
    <property type="evidence" value="ECO:0007669"/>
    <property type="project" value="InterPro"/>
</dbReference>
<name>A0A0J0XWQ1_9TREE</name>
<feature type="region of interest" description="Disordered" evidence="10">
    <location>
        <begin position="505"/>
        <end position="528"/>
    </location>
</feature>
<evidence type="ECO:0000256" key="4">
    <source>
        <dbReference type="ARBA" id="ARBA00022448"/>
    </source>
</evidence>
<evidence type="ECO:0000259" key="12">
    <source>
        <dbReference type="Pfam" id="PF20671"/>
    </source>
</evidence>
<dbReference type="RefSeq" id="XP_018281972.1">
    <property type="nucleotide sequence ID" value="XM_018422029.1"/>
</dbReference>
<dbReference type="STRING" id="879819.A0A0J0XWQ1"/>
<dbReference type="OrthoDB" id="296793at2759"/>
<dbReference type="GO" id="GO:0000139">
    <property type="term" value="C:Golgi membrane"/>
    <property type="evidence" value="ECO:0007669"/>
    <property type="project" value="UniProtKB-SubCell"/>
</dbReference>
<sequence>MSRPTTPGGFNLRRTPLPQSGTASRSGTPLAAKPIISLEDWESRAPLSDEEVQSIGLVRERFGERSLPEKFTHGEGSRPGTPRNRQVERIAHSRTGSSTAPPTSPGSPAPSGLSQDTLHPLAIVTPQQFHDHFAALALSAEHEQDSLYREHLGEISGLREKCDELIELLREGEGEVGDMLKALEYVEERSESLRGACEDLLEEQTHLLTHTSELAHRLGYFTFLDTAQRMLNNPGNDLVLHPDFLPMVRRLDECISYLGENRDFKAAELYLIRYQQCMTRSMTLIRLHFVAAIKALGMEIQKRVTDKSLSETVMRGLLYNRFSSLSASLRPLIAELEQRISTSKDELPQILADCHAAYVSVRQALMGARVAEEIARLDPMHSELVDLTRAGCSYLKQTCQDEFDLFKQFFLSGEAQLYGFLEGLCDHLYDHIRPRILHEPSLTVLQEVCTVLQALMVQDVGDDEDPDEVLIFSPSSAEFSASPMMERDDYFGTYTRNSPRLSLHRQSSILSDTRGSSQTQTPVPRKRRKPLVRLHTEILLKMVLQDAQTRLVFRAQALVQSDVQYYAAKPSDLDYPEKLQSEPAGPLVRRHVDLSLDDEDDEPAFLSLPPPEAQETWYPTLRTTLAVLSCLYTYIDEAVFVDLAQEAVLTCRRSLSAAADIIGAKKDKAVDGRLFLVRHLLILKEMTAGLDLGRASRHRDWHGMTDFLRALMENVSSLVGYGRSTRGDFAPDAKTDLDRELKRACEDLIERCTQAATAPLRAFLDRCTAHLSGRGGVLSEQEWAKPASVAAVHDEFRKTAEEELLRWRRDLMLYLQDEETVRVLIPPAQISIVDTYRQFHDLVRSEYDFSTAAALSTPSAVSAQLEGPLRG</sequence>
<feature type="region of interest" description="Disordered" evidence="10">
    <location>
        <begin position="1"/>
        <end position="32"/>
    </location>
</feature>
<organism evidence="13 14">
    <name type="scientific">Cutaneotrichosporon oleaginosum</name>
    <dbReference type="NCBI Taxonomy" id="879819"/>
    <lineage>
        <taxon>Eukaryota</taxon>
        <taxon>Fungi</taxon>
        <taxon>Dikarya</taxon>
        <taxon>Basidiomycota</taxon>
        <taxon>Agaricomycotina</taxon>
        <taxon>Tremellomycetes</taxon>
        <taxon>Trichosporonales</taxon>
        <taxon>Trichosporonaceae</taxon>
        <taxon>Cutaneotrichosporon</taxon>
    </lineage>
</organism>
<accession>A0A0J0XWQ1</accession>
<dbReference type="InterPro" id="IPR048320">
    <property type="entry name" value="COG3_N"/>
</dbReference>
<feature type="region of interest" description="Disordered" evidence="10">
    <location>
        <begin position="59"/>
        <end position="116"/>
    </location>
</feature>
<keyword evidence="9" id="KW-0175">Coiled coil</keyword>
<proteinExistence type="inferred from homology"/>
<dbReference type="InterPro" id="IPR007265">
    <property type="entry name" value="COG_su3"/>
</dbReference>
<keyword evidence="6" id="KW-0333">Golgi apparatus</keyword>
<evidence type="ECO:0000313" key="14">
    <source>
        <dbReference type="Proteomes" id="UP000053611"/>
    </source>
</evidence>
<keyword evidence="7" id="KW-0472">Membrane</keyword>
<dbReference type="GeneID" id="28982632"/>
<feature type="coiled-coil region" evidence="9">
    <location>
        <begin position="155"/>
        <end position="203"/>
    </location>
</feature>